<keyword evidence="2" id="KW-1185">Reference proteome</keyword>
<gene>
    <name evidence="1" type="ORF">ACFO4N_17305</name>
</gene>
<dbReference type="RefSeq" id="WP_376847571.1">
    <property type="nucleotide sequence ID" value="NZ_JBHSFW010000023.1"/>
</dbReference>
<protein>
    <recommendedName>
        <fullName evidence="3">Polysaccharide deacetylase</fullName>
    </recommendedName>
</protein>
<evidence type="ECO:0000313" key="2">
    <source>
        <dbReference type="Proteomes" id="UP001596022"/>
    </source>
</evidence>
<organism evidence="1 2">
    <name type="scientific">Camelliibacillus cellulosilyticus</name>
    <dbReference type="NCBI Taxonomy" id="2174486"/>
    <lineage>
        <taxon>Bacteria</taxon>
        <taxon>Bacillati</taxon>
        <taxon>Bacillota</taxon>
        <taxon>Bacilli</taxon>
        <taxon>Bacillales</taxon>
        <taxon>Sporolactobacillaceae</taxon>
        <taxon>Camelliibacillus</taxon>
    </lineage>
</organism>
<dbReference type="SUPFAM" id="SSF88713">
    <property type="entry name" value="Glycoside hydrolase/deacetylase"/>
    <property type="match status" value="1"/>
</dbReference>
<proteinExistence type="predicted"/>
<comment type="caution">
    <text evidence="1">The sequence shown here is derived from an EMBL/GenBank/DDBJ whole genome shotgun (WGS) entry which is preliminary data.</text>
</comment>
<sequence length="277" mass="32505">MFIYNQWDNFCKKLKDNGMNSVTAAEVQRVAQDKPFLILKHDVETNPSKAFKLAQIESKYHHKGSYYVQAYLLNNKRNINILKNIQKLGHEVTYHHDVMDSNKGNLEKADIEFQRNVKLFEKYGFPIETVCQHGNPVAKRVGYYSNRDFFRDKTIAQRYDSISDIMVNFKRKINVEYKYISDAGYGWKLIFDPENNDVIESPEKDKTLVNLEEVLNVIGSHNSLIISTHPHRWHGNTVSAYIKAKSFIIIRNIAKFMLKMPLLKKLMEKFYYLAKKI</sequence>
<evidence type="ECO:0000313" key="1">
    <source>
        <dbReference type="EMBL" id="MFC4620459.1"/>
    </source>
</evidence>
<accession>A0ABV9GQF5</accession>
<dbReference type="EMBL" id="JBHSFW010000023">
    <property type="protein sequence ID" value="MFC4620459.1"/>
    <property type="molecule type" value="Genomic_DNA"/>
</dbReference>
<name>A0ABV9GQF5_9BACL</name>
<evidence type="ECO:0008006" key="3">
    <source>
        <dbReference type="Google" id="ProtNLM"/>
    </source>
</evidence>
<reference evidence="2" key="1">
    <citation type="journal article" date="2019" name="Int. J. Syst. Evol. Microbiol.">
        <title>The Global Catalogue of Microorganisms (GCM) 10K type strain sequencing project: providing services to taxonomists for standard genome sequencing and annotation.</title>
        <authorList>
            <consortium name="The Broad Institute Genomics Platform"/>
            <consortium name="The Broad Institute Genome Sequencing Center for Infectious Disease"/>
            <person name="Wu L."/>
            <person name="Ma J."/>
        </authorList>
    </citation>
    <scope>NUCLEOTIDE SEQUENCE [LARGE SCALE GENOMIC DNA]</scope>
    <source>
        <strain evidence="2">CGMCC 1.16306</strain>
    </source>
</reference>
<dbReference type="Proteomes" id="UP001596022">
    <property type="component" value="Unassembled WGS sequence"/>
</dbReference>
<dbReference type="InterPro" id="IPR011330">
    <property type="entry name" value="Glyco_hydro/deAcase_b/a-brl"/>
</dbReference>